<evidence type="ECO:0000313" key="2">
    <source>
        <dbReference type="EMBL" id="MFC3959163.1"/>
    </source>
</evidence>
<gene>
    <name evidence="2" type="ORF">ACFOUR_12385</name>
</gene>
<sequence>MSTEPSSRFGWLESLTLVLVTIGALNWGLVGLTEFVGTNLNVVDLVFGSMPAIEAAIYLLVGLAGLVMVAVATRRYRHRADIEAERARAAR</sequence>
<keyword evidence="3" id="KW-1185">Reference proteome</keyword>
<dbReference type="Proteomes" id="UP001595846">
    <property type="component" value="Unassembled WGS sequence"/>
</dbReference>
<name>A0ABD5NQ60_9EURY</name>
<evidence type="ECO:0000256" key="1">
    <source>
        <dbReference type="SAM" id="Phobius"/>
    </source>
</evidence>
<keyword evidence="1" id="KW-0472">Membrane</keyword>
<dbReference type="PANTHER" id="PTHR37304:SF1">
    <property type="entry name" value="MEMBRANE PROTEIN"/>
    <property type="match status" value="1"/>
</dbReference>
<dbReference type="GeneID" id="73902569"/>
<protein>
    <submittedName>
        <fullName evidence="2">DUF378 domain-containing protein</fullName>
    </submittedName>
</protein>
<keyword evidence="1" id="KW-1133">Transmembrane helix</keyword>
<dbReference type="RefSeq" id="WP_256533441.1">
    <property type="nucleotide sequence ID" value="NZ_CP101824.1"/>
</dbReference>
<evidence type="ECO:0000313" key="3">
    <source>
        <dbReference type="Proteomes" id="UP001595846"/>
    </source>
</evidence>
<feature type="transmembrane region" description="Helical" evidence="1">
    <location>
        <begin position="52"/>
        <end position="72"/>
    </location>
</feature>
<proteinExistence type="predicted"/>
<keyword evidence="1" id="KW-0812">Transmembrane</keyword>
<accession>A0ABD5NQ60</accession>
<feature type="transmembrane region" description="Helical" evidence="1">
    <location>
        <begin position="12"/>
        <end position="32"/>
    </location>
</feature>
<reference evidence="2 3" key="1">
    <citation type="journal article" date="2019" name="Int. J. Syst. Evol. Microbiol.">
        <title>The Global Catalogue of Microorganisms (GCM) 10K type strain sequencing project: providing services to taxonomists for standard genome sequencing and annotation.</title>
        <authorList>
            <consortium name="The Broad Institute Genomics Platform"/>
            <consortium name="The Broad Institute Genome Sequencing Center for Infectious Disease"/>
            <person name="Wu L."/>
            <person name="Ma J."/>
        </authorList>
    </citation>
    <scope>NUCLEOTIDE SEQUENCE [LARGE SCALE GENOMIC DNA]</scope>
    <source>
        <strain evidence="2 3">IBRC-M 10256</strain>
    </source>
</reference>
<dbReference type="AlphaFoldDB" id="A0ABD5NQ60"/>
<dbReference type="EMBL" id="JBHSAQ010000010">
    <property type="protein sequence ID" value="MFC3959163.1"/>
    <property type="molecule type" value="Genomic_DNA"/>
</dbReference>
<comment type="caution">
    <text evidence="2">The sequence shown here is derived from an EMBL/GenBank/DDBJ whole genome shotgun (WGS) entry which is preliminary data.</text>
</comment>
<organism evidence="2 3">
    <name type="scientific">Halovivax cerinus</name>
    <dbReference type="NCBI Taxonomy" id="1487865"/>
    <lineage>
        <taxon>Archaea</taxon>
        <taxon>Methanobacteriati</taxon>
        <taxon>Methanobacteriota</taxon>
        <taxon>Stenosarchaea group</taxon>
        <taxon>Halobacteria</taxon>
        <taxon>Halobacteriales</taxon>
        <taxon>Natrialbaceae</taxon>
        <taxon>Halovivax</taxon>
    </lineage>
</organism>
<dbReference type="PANTHER" id="PTHR37304">
    <property type="entry name" value="MEMBRANE PROTEIN-RELATED"/>
    <property type="match status" value="1"/>
</dbReference>
<dbReference type="Pfam" id="PF04070">
    <property type="entry name" value="DUF378"/>
    <property type="match status" value="1"/>
</dbReference>
<dbReference type="InterPro" id="IPR007211">
    <property type="entry name" value="DUF378"/>
</dbReference>